<dbReference type="KEGG" id="ccac:CcaHIS019_0300910"/>
<proteinExistence type="predicted"/>
<protein>
    <submittedName>
        <fullName evidence="1">Uncharacterized protein</fullName>
    </submittedName>
</protein>
<evidence type="ECO:0000313" key="2">
    <source>
        <dbReference type="Proteomes" id="UP001233271"/>
    </source>
</evidence>
<gene>
    <name evidence="1" type="ORF">CcaverHIS019_0300910</name>
</gene>
<dbReference type="Proteomes" id="UP001233271">
    <property type="component" value="Chromosome 3"/>
</dbReference>
<dbReference type="EMBL" id="AP028214">
    <property type="protein sequence ID" value="BEI90021.1"/>
    <property type="molecule type" value="Genomic_DNA"/>
</dbReference>
<organism evidence="1 2">
    <name type="scientific">Cutaneotrichosporon cavernicola</name>
    <dbReference type="NCBI Taxonomy" id="279322"/>
    <lineage>
        <taxon>Eukaryota</taxon>
        <taxon>Fungi</taxon>
        <taxon>Dikarya</taxon>
        <taxon>Basidiomycota</taxon>
        <taxon>Agaricomycotina</taxon>
        <taxon>Tremellomycetes</taxon>
        <taxon>Trichosporonales</taxon>
        <taxon>Trichosporonaceae</taxon>
        <taxon>Cutaneotrichosporon</taxon>
    </lineage>
</organism>
<reference evidence="1" key="1">
    <citation type="journal article" date="2023" name="BMC Genomics">
        <title>Chromosome-level genome assemblies of Cutaneotrichosporon spp. (Trichosporonales, Basidiomycota) reveal imbalanced evolution between nucleotide sequences and chromosome synteny.</title>
        <authorList>
            <person name="Kobayashi Y."/>
            <person name="Kayamori A."/>
            <person name="Aoki K."/>
            <person name="Shiwa Y."/>
            <person name="Matsutani M."/>
            <person name="Fujita N."/>
            <person name="Sugita T."/>
            <person name="Iwasaki W."/>
            <person name="Tanaka N."/>
            <person name="Takashima M."/>
        </authorList>
    </citation>
    <scope>NUCLEOTIDE SEQUENCE</scope>
    <source>
        <strain evidence="1">HIS019</strain>
    </source>
</reference>
<dbReference type="AlphaFoldDB" id="A0AA48L0K7"/>
<sequence length="86" mass="10142">MSQPEPEPNPYLIYANVLSASPEKRDAINNQFMEQQSQAIIKLVEDKTKTMTNPFDEVRRQVLDSQMAYRAQWEEKWKARKQAVEK</sequence>
<accession>A0AA48L0K7</accession>
<name>A0AA48L0K7_9TREE</name>
<dbReference type="RefSeq" id="XP_060455287.1">
    <property type="nucleotide sequence ID" value="XM_060598499.1"/>
</dbReference>
<dbReference type="GeneID" id="85493892"/>
<keyword evidence="2" id="KW-1185">Reference proteome</keyword>
<evidence type="ECO:0000313" key="1">
    <source>
        <dbReference type="EMBL" id="BEI90021.1"/>
    </source>
</evidence>